<keyword evidence="9 14" id="KW-0175">Coiled coil</keyword>
<dbReference type="PIRSF" id="PIRSF005719">
    <property type="entry name" value="SMC"/>
    <property type="match status" value="1"/>
</dbReference>
<dbReference type="SMART" id="SM00968">
    <property type="entry name" value="SMC_hinge"/>
    <property type="match status" value="1"/>
</dbReference>
<dbReference type="GO" id="GO:0007076">
    <property type="term" value="P:mitotic chromosome condensation"/>
    <property type="evidence" value="ECO:0007669"/>
    <property type="project" value="TreeGrafter"/>
</dbReference>
<feature type="compositionally biased region" description="Basic and acidic residues" evidence="15">
    <location>
        <begin position="423"/>
        <end position="436"/>
    </location>
</feature>
<feature type="coiled-coil region" evidence="14">
    <location>
        <begin position="548"/>
        <end position="579"/>
    </location>
</feature>
<dbReference type="InterPro" id="IPR036277">
    <property type="entry name" value="SMC_hinge_sf"/>
</dbReference>
<dbReference type="Gene3D" id="1.20.1060.20">
    <property type="match status" value="1"/>
</dbReference>
<keyword evidence="10" id="KW-0226">DNA condensation</keyword>
<dbReference type="OrthoDB" id="5575062at2759"/>
<evidence type="ECO:0000256" key="13">
    <source>
        <dbReference type="PIRNR" id="PIRNR005719"/>
    </source>
</evidence>
<evidence type="ECO:0000256" key="2">
    <source>
        <dbReference type="ARBA" id="ARBA00004286"/>
    </source>
</evidence>
<dbReference type="Proteomes" id="UP000515161">
    <property type="component" value="Unplaced"/>
</dbReference>
<dbReference type="GO" id="GO:0000796">
    <property type="term" value="C:condensin complex"/>
    <property type="evidence" value="ECO:0007669"/>
    <property type="project" value="TreeGrafter"/>
</dbReference>
<dbReference type="GeneID" id="117554823"/>
<keyword evidence="5" id="KW-0132">Cell division</keyword>
<evidence type="ECO:0000256" key="4">
    <source>
        <dbReference type="ARBA" id="ARBA00022454"/>
    </source>
</evidence>
<evidence type="ECO:0000256" key="11">
    <source>
        <dbReference type="ARBA" id="ARBA00023242"/>
    </source>
</evidence>
<dbReference type="SUPFAM" id="SSF57997">
    <property type="entry name" value="Tropomyosin"/>
    <property type="match status" value="2"/>
</dbReference>
<comment type="similarity">
    <text evidence="3">Belongs to the SMC family. SMC4 subfamily.</text>
</comment>
<sequence length="1298" mass="147887">MPSKTAKISTASSKSKGKGSQPRDDSEDELDVPPPQTKSNGQEEAPPTTDASQGEAAEAADNRSLEEILGSISPPPPPAMTNEPGAPRLMITHLVNRNFKSYSGEQILGPFHKRFSCIIGPNGSGKSNVIDSMLFVFGYRAQRIRSKKLSVLIHSSDQHKDVQSCTVEVHFQKIIDKEGDDYEVIPNSKFYVSRTANKDSSSAYHIGDKKATFKEVGVLLRSHGIDLDHNRFLILQGEVEQIAMMKPKGQTEHDEGMLEYLEDIIGSCRLKQPLLTLARRIELLNEQRGEKLNRVKLVEKEKNALEGEKNKAVEFLTLENDIFKHKSRLCQYYVDDLQKRAVDKDQEKQRIMEDTKELTEKNAKISEEMEKMNQELKNVEKKQNKLNKYIETQKEKFTQLDLQDVEVREKIKHSKSKNKKLQKQLEKDKEKLEEVRGVPASSEKAISEATARKEEMEKQKVKEEKKLEEVMESLKEETSGLQQDKETKEKELMELSKAVNETRSRMDLAQSELDIYLSRHNTALTQLNTAKQTLQTTSGTLRERRTAIKDLEVKIPQKEQELKKDAEALEQLMKTDNETREVVREMRQKVDEAKSSLTSNRSRGRVLDALMQQKKSGRIPGIFGRLGDLGAIEEKYDVAISSSCGALDNILVDTIDTAQKCVMFLKEQNIGFATFIGLDKMKVWERNMAPIRTPEETPRLFDMVRVKEESVRPAFYFALRDTLVAQDMEQATRMAFQKDKRWRVVTLKGQIIEMAGTMTGGGRAMKGRMGSSLGTEVSQEELDRMESQLTEKVSKLQNCQEKRLQLEESVQRLRTLLRDMKNTLEKYSNSMTSLADQETHLKLQMKELEANVLAAAPDKARQKQLEKSLAAFKKDFDAASSEAGKVETEVKRLHTLIVDINSHKLKAQKDKLDKISKELDDCSSIITKAKVAIKTADRNLKKCEESVSREQAELEDNEKSMAELTEQLKKLEDEAGDVMKACQEAEAALPEVQEQYQAVVKEIKVLQQQEHAMQQESLSVRLRIEQIDTTITEHNNKIKHWQKEATKLSLHTVEGQPAEELPVLTPAQLEEIPNPNVIINKMITLETKCAHMKPNLGAIAEYKKKEELYLQRVAQLDQITTERDRFKHGYEDLRKQRLNEFMTGFNIITNKLKENYQMLTLGGDAELELVDSLDPFSEGIMFSVRPPKKSWKKIFNLSGGEKTLSSLALVFALHHYKPTPLYFMDEIDAALDFKNVSIVACYIYEQTKNAQFIIISLRNNMFEIADRLIGIYKTYNTTKSVGINPKTVVFKEHDAVTA</sequence>
<evidence type="ECO:0000256" key="5">
    <source>
        <dbReference type="ARBA" id="ARBA00022618"/>
    </source>
</evidence>
<dbReference type="InterPro" id="IPR003395">
    <property type="entry name" value="RecF/RecN/SMC_N"/>
</dbReference>
<dbReference type="RefSeq" id="XP_034085258.1">
    <property type="nucleotide sequence ID" value="XM_034229367.1"/>
</dbReference>
<name>A0A6P8WCM8_GYMAC</name>
<dbReference type="FunFam" id="3.30.70.1620:FF:000003">
    <property type="entry name" value="Structural maintenance of chromosomes 4"/>
    <property type="match status" value="1"/>
</dbReference>
<feature type="region of interest" description="Disordered" evidence="15">
    <location>
        <begin position="414"/>
        <end position="465"/>
    </location>
</feature>
<keyword evidence="12" id="KW-0131">Cell cycle</keyword>
<dbReference type="InterPro" id="IPR010935">
    <property type="entry name" value="SMC_hinge"/>
</dbReference>
<evidence type="ECO:0000313" key="18">
    <source>
        <dbReference type="RefSeq" id="XP_034085257.1"/>
    </source>
</evidence>
<dbReference type="Pfam" id="PF06470">
    <property type="entry name" value="SMC_hinge"/>
    <property type="match status" value="1"/>
</dbReference>
<organism evidence="17 18">
    <name type="scientific">Gymnodraco acuticeps</name>
    <name type="common">Antarctic dragonfish</name>
    <dbReference type="NCBI Taxonomy" id="8218"/>
    <lineage>
        <taxon>Eukaryota</taxon>
        <taxon>Metazoa</taxon>
        <taxon>Chordata</taxon>
        <taxon>Craniata</taxon>
        <taxon>Vertebrata</taxon>
        <taxon>Euteleostomi</taxon>
        <taxon>Actinopterygii</taxon>
        <taxon>Neopterygii</taxon>
        <taxon>Teleostei</taxon>
        <taxon>Neoteleostei</taxon>
        <taxon>Acanthomorphata</taxon>
        <taxon>Eupercaria</taxon>
        <taxon>Perciformes</taxon>
        <taxon>Notothenioidei</taxon>
        <taxon>Bathydraconidae</taxon>
        <taxon>Gymnodraco</taxon>
    </lineage>
</organism>
<dbReference type="RefSeq" id="XP_034085257.1">
    <property type="nucleotide sequence ID" value="XM_034229366.1"/>
</dbReference>
<dbReference type="GO" id="GO:0005634">
    <property type="term" value="C:nucleus"/>
    <property type="evidence" value="ECO:0007669"/>
    <property type="project" value="UniProtKB-SubCell"/>
</dbReference>
<feature type="compositionally biased region" description="Low complexity" evidence="15">
    <location>
        <begin position="1"/>
        <end position="20"/>
    </location>
</feature>
<keyword evidence="4" id="KW-0158">Chromosome</keyword>
<dbReference type="SUPFAM" id="SSF52540">
    <property type="entry name" value="P-loop containing nucleoside triphosphate hydrolases"/>
    <property type="match status" value="1"/>
</dbReference>
<dbReference type="GO" id="GO:0005524">
    <property type="term" value="F:ATP binding"/>
    <property type="evidence" value="ECO:0007669"/>
    <property type="project" value="UniProtKB-KW"/>
</dbReference>
<feature type="coiled-coil region" evidence="14">
    <location>
        <begin position="933"/>
        <end position="1044"/>
    </location>
</feature>
<keyword evidence="8" id="KW-0067">ATP-binding</keyword>
<dbReference type="SUPFAM" id="SSF75553">
    <property type="entry name" value="Smc hinge domain"/>
    <property type="match status" value="1"/>
</dbReference>
<dbReference type="Gene3D" id="1.10.287.1490">
    <property type="match status" value="1"/>
</dbReference>
<evidence type="ECO:0000256" key="9">
    <source>
        <dbReference type="ARBA" id="ARBA00023054"/>
    </source>
</evidence>
<dbReference type="GO" id="GO:0016887">
    <property type="term" value="F:ATP hydrolysis activity"/>
    <property type="evidence" value="ECO:0007669"/>
    <property type="project" value="InterPro"/>
</dbReference>
<protein>
    <recommendedName>
        <fullName evidence="13">Structural maintenance of chromosomes protein</fullName>
    </recommendedName>
</protein>
<gene>
    <name evidence="18 19" type="primary">smc4</name>
</gene>
<keyword evidence="6" id="KW-0547">Nucleotide-binding</keyword>
<comment type="subcellular location">
    <subcellularLocation>
        <location evidence="2">Chromosome</location>
    </subcellularLocation>
    <subcellularLocation>
        <location evidence="1 13">Nucleus</location>
    </subcellularLocation>
</comment>
<keyword evidence="11 13" id="KW-0539">Nucleus</keyword>
<keyword evidence="7" id="KW-0498">Mitosis</keyword>
<accession>A0A6P8WCM8</accession>
<dbReference type="InterPro" id="IPR024704">
    <property type="entry name" value="SMC"/>
</dbReference>
<proteinExistence type="inferred from homology"/>
<reference evidence="18 19" key="1">
    <citation type="submission" date="2025-04" db="UniProtKB">
        <authorList>
            <consortium name="RefSeq"/>
        </authorList>
    </citation>
    <scope>IDENTIFICATION</scope>
</reference>
<evidence type="ECO:0000256" key="7">
    <source>
        <dbReference type="ARBA" id="ARBA00022776"/>
    </source>
</evidence>
<dbReference type="Gene3D" id="3.40.50.300">
    <property type="entry name" value="P-loop containing nucleotide triphosphate hydrolases"/>
    <property type="match status" value="2"/>
</dbReference>
<dbReference type="FunFam" id="3.40.50.300:FF:000585">
    <property type="entry name" value="Structural maintenance of chromosomes 4"/>
    <property type="match status" value="1"/>
</dbReference>
<dbReference type="FunFam" id="1.20.1060.20:FF:000003">
    <property type="entry name" value="Structural maintenance of chromosomes 4"/>
    <property type="match status" value="1"/>
</dbReference>
<feature type="compositionally biased region" description="Basic and acidic residues" evidence="15">
    <location>
        <begin position="450"/>
        <end position="465"/>
    </location>
</feature>
<evidence type="ECO:0000256" key="10">
    <source>
        <dbReference type="ARBA" id="ARBA00023067"/>
    </source>
</evidence>
<evidence type="ECO:0000313" key="17">
    <source>
        <dbReference type="Proteomes" id="UP000515161"/>
    </source>
</evidence>
<dbReference type="KEGG" id="gacu:117554823"/>
<dbReference type="Pfam" id="PF02463">
    <property type="entry name" value="SMC_N"/>
    <property type="match status" value="1"/>
</dbReference>
<evidence type="ECO:0000256" key="15">
    <source>
        <dbReference type="SAM" id="MobiDB-lite"/>
    </source>
</evidence>
<feature type="region of interest" description="Disordered" evidence="15">
    <location>
        <begin position="1"/>
        <end position="61"/>
    </location>
</feature>
<evidence type="ECO:0000256" key="14">
    <source>
        <dbReference type="SAM" id="Coils"/>
    </source>
</evidence>
<dbReference type="PANTHER" id="PTHR18937">
    <property type="entry name" value="STRUCTURAL MAINTENANCE OF CHROMOSOMES SMC FAMILY MEMBER"/>
    <property type="match status" value="1"/>
</dbReference>
<evidence type="ECO:0000256" key="12">
    <source>
        <dbReference type="ARBA" id="ARBA00023306"/>
    </source>
</evidence>
<keyword evidence="17" id="KW-1185">Reference proteome</keyword>
<dbReference type="FunFam" id="3.40.50.300:FF:000481">
    <property type="entry name" value="Structural maintenance of chromosomes 4"/>
    <property type="match status" value="1"/>
</dbReference>
<evidence type="ECO:0000256" key="8">
    <source>
        <dbReference type="ARBA" id="ARBA00022840"/>
    </source>
</evidence>
<dbReference type="InterPro" id="IPR027417">
    <property type="entry name" value="P-loop_NTPase"/>
</dbReference>
<dbReference type="Gene3D" id="3.30.70.1620">
    <property type="match status" value="1"/>
</dbReference>
<dbReference type="PANTHER" id="PTHR18937:SF172">
    <property type="entry name" value="STRUCTURAL MAINTENANCE OF CHROMOSOMES PROTEIN"/>
    <property type="match status" value="1"/>
</dbReference>
<dbReference type="GO" id="GO:0051301">
    <property type="term" value="P:cell division"/>
    <property type="evidence" value="ECO:0007669"/>
    <property type="project" value="UniProtKB-KW"/>
</dbReference>
<dbReference type="CTD" id="10051"/>
<evidence type="ECO:0000256" key="6">
    <source>
        <dbReference type="ARBA" id="ARBA00022741"/>
    </source>
</evidence>
<feature type="coiled-coil region" evidence="14">
    <location>
        <begin position="782"/>
        <end position="851"/>
    </location>
</feature>
<evidence type="ECO:0000256" key="1">
    <source>
        <dbReference type="ARBA" id="ARBA00004123"/>
    </source>
</evidence>
<feature type="domain" description="SMC hinge" evidence="16">
    <location>
        <begin position="620"/>
        <end position="735"/>
    </location>
</feature>
<evidence type="ECO:0000259" key="16">
    <source>
        <dbReference type="SMART" id="SM00968"/>
    </source>
</evidence>
<evidence type="ECO:0000313" key="19">
    <source>
        <dbReference type="RefSeq" id="XP_034085258.1"/>
    </source>
</evidence>
<evidence type="ECO:0000256" key="3">
    <source>
        <dbReference type="ARBA" id="ARBA00006005"/>
    </source>
</evidence>